<comment type="subcellular location">
    <subcellularLocation>
        <location evidence="1">Cell membrane</location>
        <topology evidence="1">Peripheral membrane protein</topology>
    </subcellularLocation>
    <subcellularLocation>
        <location evidence="2">Golgi apparatus membrane</location>
        <topology evidence="2">Peripheral membrane protein</topology>
    </subcellularLocation>
</comment>
<name>A0AAV3Q106_LITER</name>
<evidence type="ECO:0000313" key="8">
    <source>
        <dbReference type="EMBL" id="GAA0157061.1"/>
    </source>
</evidence>
<dbReference type="GO" id="GO:0015031">
    <property type="term" value="P:protein transport"/>
    <property type="evidence" value="ECO:0007669"/>
    <property type="project" value="UniProtKB-KW"/>
</dbReference>
<evidence type="ECO:0000256" key="1">
    <source>
        <dbReference type="ARBA" id="ARBA00004202"/>
    </source>
</evidence>
<dbReference type="PANTHER" id="PTHR45657:SF26">
    <property type="entry name" value="PHOSPHATIDYLINOSITOL_PHOSPHATIDYLCHOLINE TRANSFER PROTEIN SFH3-LIKE"/>
    <property type="match status" value="1"/>
</dbReference>
<proteinExistence type="inferred from homology"/>
<sequence length="366" mass="41670">MSGPFDLLARPCCDGVRDEKVNRDNEIVVDERREKAGLLKKRTVNLTTKVRHSLKKIGSSRKPHNVIDVGGSSMTNEDDRVAEEMKVVDVFREALLLHKLLPPRHDNYNMMLRFLKARKYDIEKAKIMWANMLQWRQEFGADTIVEDLEFGELNDVIKYYPQGYHGVDKQGKPIYIELLGKIDIDNLMEVTTLNRYVKYHVQEFEKSISIRLPACSITAKRRIDTSTTILDVQGVGLKHLTKPVREVIMKLQKIDSDNYPETLGRMFIINAGPGFRLVWNTVKTFLDPETTSKIHVLGDKYRSTLLDIIDASELPDFLGGSCNCALEGGCLRSDKGPWKDENVLKMISCGEARYSSLVSDHIPGEV</sequence>
<keyword evidence="3" id="KW-0813">Transport</keyword>
<protein>
    <recommendedName>
        <fullName evidence="7">CRAL-TRIO domain-containing protein</fullName>
    </recommendedName>
</protein>
<evidence type="ECO:0000259" key="7">
    <source>
        <dbReference type="PROSITE" id="PS50191"/>
    </source>
</evidence>
<dbReference type="GO" id="GO:0000139">
    <property type="term" value="C:Golgi membrane"/>
    <property type="evidence" value="ECO:0007669"/>
    <property type="project" value="UniProtKB-SubCell"/>
</dbReference>
<evidence type="ECO:0000256" key="2">
    <source>
        <dbReference type="ARBA" id="ARBA00004395"/>
    </source>
</evidence>
<dbReference type="SMART" id="SM01100">
    <property type="entry name" value="CRAL_TRIO_N"/>
    <property type="match status" value="1"/>
</dbReference>
<dbReference type="SUPFAM" id="SSF52087">
    <property type="entry name" value="CRAL/TRIO domain"/>
    <property type="match status" value="1"/>
</dbReference>
<organism evidence="8 9">
    <name type="scientific">Lithospermum erythrorhizon</name>
    <name type="common">Purple gromwell</name>
    <name type="synonym">Lithospermum officinale var. erythrorhizon</name>
    <dbReference type="NCBI Taxonomy" id="34254"/>
    <lineage>
        <taxon>Eukaryota</taxon>
        <taxon>Viridiplantae</taxon>
        <taxon>Streptophyta</taxon>
        <taxon>Embryophyta</taxon>
        <taxon>Tracheophyta</taxon>
        <taxon>Spermatophyta</taxon>
        <taxon>Magnoliopsida</taxon>
        <taxon>eudicotyledons</taxon>
        <taxon>Gunneridae</taxon>
        <taxon>Pentapetalae</taxon>
        <taxon>asterids</taxon>
        <taxon>lamiids</taxon>
        <taxon>Boraginales</taxon>
        <taxon>Boraginaceae</taxon>
        <taxon>Boraginoideae</taxon>
        <taxon>Lithospermeae</taxon>
        <taxon>Lithospermum</taxon>
    </lineage>
</organism>
<dbReference type="Proteomes" id="UP001454036">
    <property type="component" value="Unassembled WGS sequence"/>
</dbReference>
<dbReference type="FunFam" id="3.40.525.10:FF:000011">
    <property type="entry name" value="SEC14 cytosolic factor"/>
    <property type="match status" value="1"/>
</dbReference>
<dbReference type="PANTHER" id="PTHR45657">
    <property type="entry name" value="CRAL-TRIO DOMAIN-CONTAINING PROTEIN YKL091C-RELATED"/>
    <property type="match status" value="1"/>
</dbReference>
<keyword evidence="9" id="KW-1185">Reference proteome</keyword>
<dbReference type="InterPro" id="IPR011074">
    <property type="entry name" value="CRAL/TRIO_N_dom"/>
</dbReference>
<keyword evidence="3" id="KW-0653">Protein transport</keyword>
<comment type="caution">
    <text evidence="8">The sequence shown here is derived from an EMBL/GenBank/DDBJ whole genome shotgun (WGS) entry which is preliminary data.</text>
</comment>
<dbReference type="Pfam" id="PF00650">
    <property type="entry name" value="CRAL_TRIO"/>
    <property type="match status" value="1"/>
</dbReference>
<keyword evidence="5" id="KW-0175">Coiled coil</keyword>
<reference evidence="8 9" key="1">
    <citation type="submission" date="2024-01" db="EMBL/GenBank/DDBJ databases">
        <title>The complete chloroplast genome sequence of Lithospermum erythrorhizon: insights into the phylogenetic relationship among Boraginaceae species and the maternal lineages of purple gromwells.</title>
        <authorList>
            <person name="Okada T."/>
            <person name="Watanabe K."/>
        </authorList>
    </citation>
    <scope>NUCLEOTIDE SEQUENCE [LARGE SCALE GENOMIC DNA]</scope>
</reference>
<evidence type="ECO:0000256" key="6">
    <source>
        <dbReference type="ARBA" id="ARBA00038020"/>
    </source>
</evidence>
<dbReference type="CDD" id="cd00170">
    <property type="entry name" value="SEC14"/>
    <property type="match status" value="1"/>
</dbReference>
<dbReference type="Gene3D" id="3.40.525.10">
    <property type="entry name" value="CRAL-TRIO lipid binding domain"/>
    <property type="match status" value="1"/>
</dbReference>
<gene>
    <name evidence="8" type="ORF">LIER_14407</name>
</gene>
<accession>A0AAV3Q106</accession>
<dbReference type="PROSITE" id="PS50191">
    <property type="entry name" value="CRAL_TRIO"/>
    <property type="match status" value="1"/>
</dbReference>
<dbReference type="Gene3D" id="1.10.8.20">
    <property type="entry name" value="N-terminal domain of phosphatidylinositol transfer protein sec14p"/>
    <property type="match status" value="1"/>
</dbReference>
<dbReference type="InterPro" id="IPR051026">
    <property type="entry name" value="PI/PC_transfer"/>
</dbReference>
<dbReference type="InterPro" id="IPR001251">
    <property type="entry name" value="CRAL-TRIO_dom"/>
</dbReference>
<dbReference type="EMBL" id="BAABME010003017">
    <property type="protein sequence ID" value="GAA0157061.1"/>
    <property type="molecule type" value="Genomic_DNA"/>
</dbReference>
<comment type="similarity">
    <text evidence="6">Belongs to the SFH family.</text>
</comment>
<dbReference type="GO" id="GO:0005886">
    <property type="term" value="C:plasma membrane"/>
    <property type="evidence" value="ECO:0007669"/>
    <property type="project" value="UniProtKB-SubCell"/>
</dbReference>
<dbReference type="InterPro" id="IPR036865">
    <property type="entry name" value="CRAL-TRIO_dom_sf"/>
</dbReference>
<evidence type="ECO:0000256" key="5">
    <source>
        <dbReference type="ARBA" id="ARBA00023054"/>
    </source>
</evidence>
<feature type="domain" description="CRAL-TRIO" evidence="7">
    <location>
        <begin position="152"/>
        <end position="326"/>
    </location>
</feature>
<keyword evidence="4" id="KW-0333">Golgi apparatus</keyword>
<evidence type="ECO:0000256" key="4">
    <source>
        <dbReference type="ARBA" id="ARBA00023034"/>
    </source>
</evidence>
<dbReference type="SUPFAM" id="SSF46938">
    <property type="entry name" value="CRAL/TRIO N-terminal domain"/>
    <property type="match status" value="1"/>
</dbReference>
<dbReference type="AlphaFoldDB" id="A0AAV3Q106"/>
<dbReference type="SMART" id="SM00516">
    <property type="entry name" value="SEC14"/>
    <property type="match status" value="1"/>
</dbReference>
<evidence type="ECO:0000313" key="9">
    <source>
        <dbReference type="Proteomes" id="UP001454036"/>
    </source>
</evidence>
<dbReference type="Pfam" id="PF03765">
    <property type="entry name" value="CRAL_TRIO_N"/>
    <property type="match status" value="1"/>
</dbReference>
<evidence type="ECO:0000256" key="3">
    <source>
        <dbReference type="ARBA" id="ARBA00022927"/>
    </source>
</evidence>
<dbReference type="InterPro" id="IPR036273">
    <property type="entry name" value="CRAL/TRIO_N_dom_sf"/>
</dbReference>